<dbReference type="EMBL" id="CP004121">
    <property type="protein sequence ID" value="AGF54179.1"/>
    <property type="molecule type" value="Genomic_DNA"/>
</dbReference>
<keyword evidence="1 3" id="KW-0808">Transferase</keyword>
<dbReference type="AlphaFoldDB" id="M1M897"/>
<dbReference type="Pfam" id="PF00534">
    <property type="entry name" value="Glycos_transf_1"/>
    <property type="match status" value="1"/>
</dbReference>
<keyword evidence="4" id="KW-1185">Reference proteome</keyword>
<accession>M1M897</accession>
<reference evidence="3 4" key="1">
    <citation type="submission" date="2013-02" db="EMBL/GenBank/DDBJ databases">
        <title>Genome sequence of Clostridium saccharoperbutylacetonicum N1-4(HMT).</title>
        <authorList>
            <person name="Poehlein A."/>
            <person name="Daniel R."/>
        </authorList>
    </citation>
    <scope>NUCLEOTIDE SEQUENCE [LARGE SCALE GENOMIC DNA]</scope>
    <source>
        <strain evidence="4">N1-4(HMT)</strain>
    </source>
</reference>
<dbReference type="PANTHER" id="PTHR46401:SF2">
    <property type="entry name" value="GLYCOSYLTRANSFERASE WBBK-RELATED"/>
    <property type="match status" value="1"/>
</dbReference>
<evidence type="ECO:0000313" key="4">
    <source>
        <dbReference type="Proteomes" id="UP000011728"/>
    </source>
</evidence>
<evidence type="ECO:0000259" key="2">
    <source>
        <dbReference type="Pfam" id="PF00534"/>
    </source>
</evidence>
<gene>
    <name evidence="3" type="ORF">Cspa_c03610</name>
</gene>
<dbReference type="Gene3D" id="3.40.50.2000">
    <property type="entry name" value="Glycogen Phosphorylase B"/>
    <property type="match status" value="2"/>
</dbReference>
<dbReference type="eggNOG" id="COG0438">
    <property type="taxonomic scope" value="Bacteria"/>
</dbReference>
<dbReference type="HOGENOM" id="CLU_009583_2_2_9"/>
<feature type="domain" description="Glycosyl transferase family 1" evidence="2">
    <location>
        <begin position="193"/>
        <end position="367"/>
    </location>
</feature>
<proteinExistence type="predicted"/>
<sequence length="389" mass="45255">MDINDYKLEKSEKITLLFLSWRDIKAPKKGGAEVYTHEMLKRINFDKYRIIHFSPSFQGGKEIENIDNITYIRSGNAFSVIGDARKYYKANEENINFVVDQCNTHRFFTKFWVEAKKRIFFIHQLTREIWFMNAKFPVSAIGYITETPFLKLSKNDYTMTVSESTKKDLIKIGFNIDKVRILPEGIEFTHWKKEEFKEKEECPTFIYVGRFVNYKGIDACVLAFAQIKKEYPKAKLYIVGKKNESYIERNLKPIFKEGNITYGGEGDNKDVTLFGFVSEERKLELMSKSHALIFPSQREGWGLIVTEAAAVGTPSIVYNSPGIVDAVDYGNAGYLCEENNVQNIYTNMKAVIEDKKDYEKHIESAYEYSLKFHWDETAKSFDKFIDDII</sequence>
<name>M1M897_9CLOT</name>
<dbReference type="CDD" id="cd03801">
    <property type="entry name" value="GT4_PimA-like"/>
    <property type="match status" value="1"/>
</dbReference>
<dbReference type="SUPFAM" id="SSF53756">
    <property type="entry name" value="UDP-Glycosyltransferase/glycogen phosphorylase"/>
    <property type="match status" value="1"/>
</dbReference>
<dbReference type="PATRIC" id="fig|931276.5.peg.341"/>
<evidence type="ECO:0000313" key="3">
    <source>
        <dbReference type="EMBL" id="AGF54179.1"/>
    </source>
</evidence>
<organism evidence="3 4">
    <name type="scientific">Clostridium saccharoperbutylacetonicum N1-4(HMT)</name>
    <dbReference type="NCBI Taxonomy" id="931276"/>
    <lineage>
        <taxon>Bacteria</taxon>
        <taxon>Bacillati</taxon>
        <taxon>Bacillota</taxon>
        <taxon>Clostridia</taxon>
        <taxon>Eubacteriales</taxon>
        <taxon>Clostridiaceae</taxon>
        <taxon>Clostridium</taxon>
    </lineage>
</organism>
<dbReference type="KEGG" id="csr:Cspa_c03610"/>
<dbReference type="PANTHER" id="PTHR46401">
    <property type="entry name" value="GLYCOSYLTRANSFERASE WBBK-RELATED"/>
    <property type="match status" value="1"/>
</dbReference>
<dbReference type="OrthoDB" id="9795068at2"/>
<dbReference type="GO" id="GO:0016757">
    <property type="term" value="F:glycosyltransferase activity"/>
    <property type="evidence" value="ECO:0007669"/>
    <property type="project" value="InterPro"/>
</dbReference>
<evidence type="ECO:0000256" key="1">
    <source>
        <dbReference type="ARBA" id="ARBA00022679"/>
    </source>
</evidence>
<protein>
    <submittedName>
        <fullName evidence="3">Glycosyl transferase group 1</fullName>
    </submittedName>
</protein>
<dbReference type="RefSeq" id="WP_015390505.1">
    <property type="nucleotide sequence ID" value="NC_020291.1"/>
</dbReference>
<dbReference type="InterPro" id="IPR001296">
    <property type="entry name" value="Glyco_trans_1"/>
</dbReference>
<dbReference type="STRING" id="36745.CLSAP_03560"/>
<dbReference type="GO" id="GO:0009103">
    <property type="term" value="P:lipopolysaccharide biosynthetic process"/>
    <property type="evidence" value="ECO:0007669"/>
    <property type="project" value="TreeGrafter"/>
</dbReference>
<dbReference type="Proteomes" id="UP000011728">
    <property type="component" value="Chromosome"/>
</dbReference>